<evidence type="ECO:0000256" key="1">
    <source>
        <dbReference type="SAM" id="Phobius"/>
    </source>
</evidence>
<evidence type="ECO:0000313" key="2">
    <source>
        <dbReference type="EMBL" id="RLM29015.1"/>
    </source>
</evidence>
<keyword evidence="1" id="KW-0812">Transmembrane</keyword>
<evidence type="ECO:0000313" key="3">
    <source>
        <dbReference type="Proteomes" id="UP000285972"/>
    </source>
</evidence>
<proteinExistence type="predicted"/>
<sequence>MSGLLIPFNFQTVGMLAFFYFLNALTGVSSSGLMKDILSLTGKFVPDQFVALLPPFHTLKSIGYT</sequence>
<reference evidence="2 3" key="1">
    <citation type="submission" date="2016-09" db="EMBL/GenBank/DDBJ databases">
        <authorList>
            <person name="Doonan J."/>
            <person name="Pachebat J.A."/>
            <person name="Golyshin P.N."/>
            <person name="Denman S."/>
            <person name="Mcdonald J.E."/>
        </authorList>
    </citation>
    <scope>NUCLEOTIDE SEQUENCE [LARGE SCALE GENOMIC DNA]</scope>
    <source>
        <strain evidence="2 3">FRB141</strain>
    </source>
</reference>
<dbReference type="KEGG" id="bgj:AWC36_12705"/>
<protein>
    <submittedName>
        <fullName evidence="2">Uncharacterized protein</fullName>
    </submittedName>
</protein>
<feature type="transmembrane region" description="Helical" evidence="1">
    <location>
        <begin position="6"/>
        <end position="25"/>
    </location>
</feature>
<keyword evidence="1" id="KW-0472">Membrane</keyword>
<dbReference type="EMBL" id="MJLX01000003">
    <property type="protein sequence ID" value="RLM29015.1"/>
    <property type="molecule type" value="Genomic_DNA"/>
</dbReference>
<accession>A0AAE8EVN7</accession>
<dbReference type="AlphaFoldDB" id="A0AAE8EVN7"/>
<gene>
    <name evidence="2" type="ORF">BIY26_02260</name>
</gene>
<name>A0AAE8EVN7_9GAMM</name>
<comment type="caution">
    <text evidence="2">The sequence shown here is derived from an EMBL/GenBank/DDBJ whole genome shotgun (WGS) entry which is preliminary data.</text>
</comment>
<organism evidence="2 3">
    <name type="scientific">Brenneria goodwinii</name>
    <dbReference type="NCBI Taxonomy" id="1109412"/>
    <lineage>
        <taxon>Bacteria</taxon>
        <taxon>Pseudomonadati</taxon>
        <taxon>Pseudomonadota</taxon>
        <taxon>Gammaproteobacteria</taxon>
        <taxon>Enterobacterales</taxon>
        <taxon>Pectobacteriaceae</taxon>
        <taxon>Brenneria</taxon>
    </lineage>
</organism>
<keyword evidence="1" id="KW-1133">Transmembrane helix</keyword>
<dbReference type="Proteomes" id="UP000285972">
    <property type="component" value="Unassembled WGS sequence"/>
</dbReference>